<evidence type="ECO:0008006" key="3">
    <source>
        <dbReference type="Google" id="ProtNLM"/>
    </source>
</evidence>
<dbReference type="Proteomes" id="UP000828251">
    <property type="component" value="Unassembled WGS sequence"/>
</dbReference>
<proteinExistence type="predicted"/>
<dbReference type="AlphaFoldDB" id="A0A9D3ZH96"/>
<accession>A0A9D3ZH96</accession>
<organism evidence="1 2">
    <name type="scientific">Gossypium stocksii</name>
    <dbReference type="NCBI Taxonomy" id="47602"/>
    <lineage>
        <taxon>Eukaryota</taxon>
        <taxon>Viridiplantae</taxon>
        <taxon>Streptophyta</taxon>
        <taxon>Embryophyta</taxon>
        <taxon>Tracheophyta</taxon>
        <taxon>Spermatophyta</taxon>
        <taxon>Magnoliopsida</taxon>
        <taxon>eudicotyledons</taxon>
        <taxon>Gunneridae</taxon>
        <taxon>Pentapetalae</taxon>
        <taxon>rosids</taxon>
        <taxon>malvids</taxon>
        <taxon>Malvales</taxon>
        <taxon>Malvaceae</taxon>
        <taxon>Malvoideae</taxon>
        <taxon>Gossypium</taxon>
    </lineage>
</organism>
<dbReference type="OrthoDB" id="994369at2759"/>
<name>A0A9D3ZH96_9ROSI</name>
<evidence type="ECO:0000313" key="1">
    <source>
        <dbReference type="EMBL" id="KAH1033485.1"/>
    </source>
</evidence>
<evidence type="ECO:0000313" key="2">
    <source>
        <dbReference type="Proteomes" id="UP000828251"/>
    </source>
</evidence>
<keyword evidence="2" id="KW-1185">Reference proteome</keyword>
<dbReference type="EMBL" id="JAIQCV010000013">
    <property type="protein sequence ID" value="KAH1033485.1"/>
    <property type="molecule type" value="Genomic_DNA"/>
</dbReference>
<reference evidence="1 2" key="1">
    <citation type="journal article" date="2021" name="Plant Biotechnol. J.">
        <title>Multi-omics assisted identification of the key and species-specific regulatory components of drought-tolerant mechanisms in Gossypium stocksii.</title>
        <authorList>
            <person name="Yu D."/>
            <person name="Ke L."/>
            <person name="Zhang D."/>
            <person name="Wu Y."/>
            <person name="Sun Y."/>
            <person name="Mei J."/>
            <person name="Sun J."/>
            <person name="Sun Y."/>
        </authorList>
    </citation>
    <scope>NUCLEOTIDE SEQUENCE [LARGE SCALE GENOMIC DNA]</scope>
    <source>
        <strain evidence="2">cv. E1</strain>
        <tissue evidence="1">Leaf</tissue>
    </source>
</reference>
<gene>
    <name evidence="1" type="ORF">J1N35_045659</name>
</gene>
<protein>
    <recommendedName>
        <fullName evidence="3">Reverse transcriptase domain-containing protein</fullName>
    </recommendedName>
</protein>
<comment type="caution">
    <text evidence="1">The sequence shown here is derived from an EMBL/GenBank/DDBJ whole genome shotgun (WGS) entry which is preliminary data.</text>
</comment>
<sequence length="77" mass="8491">MGFSERWTGWMLECVSTARATVLINGAVTNEFSFAKGLRQGDLLSPFLLIMVTEVLHLLLEEAETLGIIQGIKNVIP</sequence>